<evidence type="ECO:0000256" key="3">
    <source>
        <dbReference type="ARBA" id="ARBA00022679"/>
    </source>
</evidence>
<dbReference type="PANTHER" id="PTHR12176:SF79">
    <property type="entry name" value="METHYLTRANSFERASE TYPE 11 DOMAIN-CONTAINING PROTEIN"/>
    <property type="match status" value="1"/>
</dbReference>
<evidence type="ECO:0000256" key="2">
    <source>
        <dbReference type="ARBA" id="ARBA00022603"/>
    </source>
</evidence>
<dbReference type="EMBL" id="BNCP01000017">
    <property type="protein sequence ID" value="GIL80064.1"/>
    <property type="molecule type" value="Genomic_DNA"/>
</dbReference>
<dbReference type="GO" id="GO:0008757">
    <property type="term" value="F:S-adenosylmethionine-dependent methyltransferase activity"/>
    <property type="evidence" value="ECO:0007669"/>
    <property type="project" value="InterPro"/>
</dbReference>
<keyword evidence="5" id="KW-1133">Transmembrane helix</keyword>
<dbReference type="InterPro" id="IPR013216">
    <property type="entry name" value="Methyltransf_11"/>
</dbReference>
<organism evidence="6 7">
    <name type="scientific">Volvox reticuliferus</name>
    <dbReference type="NCBI Taxonomy" id="1737510"/>
    <lineage>
        <taxon>Eukaryota</taxon>
        <taxon>Viridiplantae</taxon>
        <taxon>Chlorophyta</taxon>
        <taxon>core chlorophytes</taxon>
        <taxon>Chlorophyceae</taxon>
        <taxon>CS clade</taxon>
        <taxon>Chlamydomonadales</taxon>
        <taxon>Volvocaceae</taxon>
        <taxon>Volvox</taxon>
    </lineage>
</organism>
<evidence type="ECO:0000256" key="4">
    <source>
        <dbReference type="SAM" id="MobiDB-lite"/>
    </source>
</evidence>
<keyword evidence="3" id="KW-0808">Transferase</keyword>
<dbReference type="Pfam" id="PF08241">
    <property type="entry name" value="Methyltransf_11"/>
    <property type="match status" value="1"/>
</dbReference>
<dbReference type="OrthoDB" id="411785at2759"/>
<gene>
    <name evidence="6" type="ORF">Vretifemale_9254</name>
</gene>
<protein>
    <submittedName>
        <fullName evidence="6">Uncharacterized protein</fullName>
    </submittedName>
</protein>
<comment type="caution">
    <text evidence="6">The sequence shown here is derived from an EMBL/GenBank/DDBJ whole genome shotgun (WGS) entry which is preliminary data.</text>
</comment>
<dbReference type="PANTHER" id="PTHR12176">
    <property type="entry name" value="SAM-DEPENDENT METHYLTRANSFERASE SUPERFAMILY PROTEIN"/>
    <property type="match status" value="1"/>
</dbReference>
<feature type="region of interest" description="Disordered" evidence="4">
    <location>
        <begin position="266"/>
        <end position="351"/>
    </location>
</feature>
<dbReference type="CDD" id="cd02440">
    <property type="entry name" value="AdoMet_MTases"/>
    <property type="match status" value="1"/>
</dbReference>
<dbReference type="GO" id="GO:0032259">
    <property type="term" value="P:methylation"/>
    <property type="evidence" value="ECO:0007669"/>
    <property type="project" value="UniProtKB-KW"/>
</dbReference>
<keyword evidence="5" id="KW-0472">Membrane</keyword>
<keyword evidence="2" id="KW-0489">Methyltransferase</keyword>
<feature type="transmembrane region" description="Helical" evidence="5">
    <location>
        <begin position="12"/>
        <end position="31"/>
    </location>
</feature>
<evidence type="ECO:0000256" key="1">
    <source>
        <dbReference type="ARBA" id="ARBA00008361"/>
    </source>
</evidence>
<proteinExistence type="inferred from homology"/>
<evidence type="ECO:0000313" key="7">
    <source>
        <dbReference type="Proteomes" id="UP000747110"/>
    </source>
</evidence>
<accession>A0A8J4GJB2</accession>
<evidence type="ECO:0000313" key="6">
    <source>
        <dbReference type="EMBL" id="GIL80064.1"/>
    </source>
</evidence>
<feature type="compositionally biased region" description="Low complexity" evidence="4">
    <location>
        <begin position="266"/>
        <end position="299"/>
    </location>
</feature>
<dbReference type="Gene3D" id="3.40.50.150">
    <property type="entry name" value="Vaccinia Virus protein VP39"/>
    <property type="match status" value="1"/>
</dbReference>
<sequence length="351" mass="38739">MVEEYVVKQATSELVGVLVVAFIIITVSHSLPGPPLPIAVPQYGECEYWDERYSREPAAFDWYQGFSGLQSILHQAFPMHATILQVGVGSSRLQEDMAHAGWRHIINVDYSRVVINHMTELHKGVQALEYRVADVRRMPEFADCSFEGVLDKGTLDAILCGEQSTQNAAAMLQECFRVLKPGFPFMLVTYGDPASRLPYLEELSSVDIVVYALTKQEVLEAMDAEPVVRPLIKGPYPASNTDCMDALSGLEGMHFVYLCHKHWDDSPQQDSELPESQQQPEEQPLPPQQQQLGPREPLLGELKKPTLSSTHSGRLPEQLASGVCETRADDSDTGASRAAPERPAAVAPAGL</sequence>
<feature type="compositionally biased region" description="Low complexity" evidence="4">
    <location>
        <begin position="335"/>
        <end position="351"/>
    </location>
</feature>
<reference evidence="6" key="1">
    <citation type="journal article" date="2021" name="Proc. Natl. Acad. Sci. U.S.A.">
        <title>Three genomes in the algal genus Volvox reveal the fate of a haploid sex-determining region after a transition to homothallism.</title>
        <authorList>
            <person name="Yamamoto K."/>
            <person name="Hamaji T."/>
            <person name="Kawai-Toyooka H."/>
            <person name="Matsuzaki R."/>
            <person name="Takahashi F."/>
            <person name="Nishimura Y."/>
            <person name="Kawachi M."/>
            <person name="Noguchi H."/>
            <person name="Minakuchi Y."/>
            <person name="Umen J.G."/>
            <person name="Toyoda A."/>
            <person name="Nozaki H."/>
        </authorList>
    </citation>
    <scope>NUCLEOTIDE SEQUENCE</scope>
    <source>
        <strain evidence="6">NIES-3786</strain>
    </source>
</reference>
<evidence type="ECO:0000256" key="5">
    <source>
        <dbReference type="SAM" id="Phobius"/>
    </source>
</evidence>
<dbReference type="SUPFAM" id="SSF53335">
    <property type="entry name" value="S-adenosyl-L-methionine-dependent methyltransferases"/>
    <property type="match status" value="1"/>
</dbReference>
<dbReference type="AlphaFoldDB" id="A0A8J4GJB2"/>
<name>A0A8J4GJB2_9CHLO</name>
<dbReference type="Proteomes" id="UP000747110">
    <property type="component" value="Unassembled WGS sequence"/>
</dbReference>
<dbReference type="InterPro" id="IPR029063">
    <property type="entry name" value="SAM-dependent_MTases_sf"/>
</dbReference>
<comment type="similarity">
    <text evidence="1">Belongs to the methyltransferase superfamily.</text>
</comment>
<keyword evidence="7" id="KW-1185">Reference proteome</keyword>
<dbReference type="InterPro" id="IPR051419">
    <property type="entry name" value="Lys/N-term_MeTrsfase_sf"/>
</dbReference>
<keyword evidence="5" id="KW-0812">Transmembrane</keyword>